<accession>M3J9E2</accession>
<organism evidence="2 3">
    <name type="scientific">Candida maltosa (strain Xu316)</name>
    <name type="common">Yeast</name>
    <dbReference type="NCBI Taxonomy" id="1245528"/>
    <lineage>
        <taxon>Eukaryota</taxon>
        <taxon>Fungi</taxon>
        <taxon>Dikarya</taxon>
        <taxon>Ascomycota</taxon>
        <taxon>Saccharomycotina</taxon>
        <taxon>Pichiomycetes</taxon>
        <taxon>Debaryomycetaceae</taxon>
        <taxon>Candida/Lodderomyces clade</taxon>
        <taxon>Candida</taxon>
    </lineage>
</organism>
<dbReference type="OrthoDB" id="4025896at2759"/>
<dbReference type="EMBL" id="AOGT01000997">
    <property type="protein sequence ID" value="EMG48718.1"/>
    <property type="molecule type" value="Genomic_DNA"/>
</dbReference>
<sequence length="166" mass="19198">MSQTPPDESHYHHIQYSNIPRDIEAQINDITNLQNILNHRIQHLQDQLQYLNQRPSPTQVQSRSPVQPPLQQQSQQQPPPPHQQLIPQPQLLPQPQQLPSPPHQQSQEKIKLPPITELPLYKQQPITPPQTYQLPPPPAKKKRKQNTINFMISTPSNPPLKKKQTS</sequence>
<protein>
    <submittedName>
        <fullName evidence="2">Uncharacterized protein</fullName>
    </submittedName>
</protein>
<keyword evidence="3" id="KW-1185">Reference proteome</keyword>
<feature type="compositionally biased region" description="Low complexity" evidence="1">
    <location>
        <begin position="123"/>
        <end position="133"/>
    </location>
</feature>
<feature type="compositionally biased region" description="Pro residues" evidence="1">
    <location>
        <begin position="90"/>
        <end position="102"/>
    </location>
</feature>
<evidence type="ECO:0000313" key="3">
    <source>
        <dbReference type="Proteomes" id="UP000011777"/>
    </source>
</evidence>
<name>M3J9E2_CANMX</name>
<gene>
    <name evidence="2" type="ORF">G210_0662</name>
</gene>
<evidence type="ECO:0000256" key="1">
    <source>
        <dbReference type="SAM" id="MobiDB-lite"/>
    </source>
</evidence>
<evidence type="ECO:0000313" key="2">
    <source>
        <dbReference type="EMBL" id="EMG48718.1"/>
    </source>
</evidence>
<feature type="compositionally biased region" description="Low complexity" evidence="1">
    <location>
        <begin position="54"/>
        <end position="76"/>
    </location>
</feature>
<reference evidence="2 3" key="1">
    <citation type="submission" date="2013-02" db="EMBL/GenBank/DDBJ databases">
        <title>Genome sequence of Candida maltosa Xu316, a potential industrial strain for xylitol and ethanol production.</title>
        <authorList>
            <person name="Yu J."/>
            <person name="Wang Q."/>
            <person name="Geng X."/>
            <person name="Bao W."/>
            <person name="He P."/>
            <person name="Cai J."/>
        </authorList>
    </citation>
    <scope>NUCLEOTIDE SEQUENCE [LARGE SCALE GENOMIC DNA]</scope>
    <source>
        <strain evidence="3">Xu316</strain>
    </source>
</reference>
<dbReference type="HOGENOM" id="CLU_1651929_0_0_1"/>
<proteinExistence type="predicted"/>
<dbReference type="AlphaFoldDB" id="M3J9E2"/>
<feature type="compositionally biased region" description="Polar residues" evidence="1">
    <location>
        <begin position="146"/>
        <end position="155"/>
    </location>
</feature>
<feature type="region of interest" description="Disordered" evidence="1">
    <location>
        <begin position="54"/>
        <end position="166"/>
    </location>
</feature>
<comment type="caution">
    <text evidence="2">The sequence shown here is derived from an EMBL/GenBank/DDBJ whole genome shotgun (WGS) entry which is preliminary data.</text>
</comment>
<dbReference type="Proteomes" id="UP000011777">
    <property type="component" value="Unassembled WGS sequence"/>
</dbReference>